<dbReference type="CDD" id="cd06225">
    <property type="entry name" value="HAMP"/>
    <property type="match status" value="1"/>
</dbReference>
<dbReference type="AlphaFoldDB" id="A0A085WJZ0"/>
<dbReference type="InterPro" id="IPR004358">
    <property type="entry name" value="Sig_transdc_His_kin-like_C"/>
</dbReference>
<comment type="subcellular location">
    <subcellularLocation>
        <location evidence="2">Membrane</location>
    </subcellularLocation>
</comment>
<feature type="domain" description="PAS" evidence="10">
    <location>
        <begin position="358"/>
        <end position="429"/>
    </location>
</feature>
<dbReference type="SUPFAM" id="SSF158472">
    <property type="entry name" value="HAMP domain-like"/>
    <property type="match status" value="1"/>
</dbReference>
<dbReference type="SMART" id="SM00304">
    <property type="entry name" value="HAMP"/>
    <property type="match status" value="1"/>
</dbReference>
<accession>A0A085WJZ0</accession>
<dbReference type="Pfam" id="PF02518">
    <property type="entry name" value="HATPase_c"/>
    <property type="match status" value="1"/>
</dbReference>
<protein>
    <recommendedName>
        <fullName evidence="3">histidine kinase</fullName>
        <ecNumber evidence="3">2.7.13.3</ecNumber>
    </recommendedName>
</protein>
<dbReference type="SUPFAM" id="SSF55785">
    <property type="entry name" value="PYP-like sensor domain (PAS domain)"/>
    <property type="match status" value="1"/>
</dbReference>
<dbReference type="Proteomes" id="UP000028725">
    <property type="component" value="Unassembled WGS sequence"/>
</dbReference>
<dbReference type="SUPFAM" id="SSF55874">
    <property type="entry name" value="ATPase domain of HSP90 chaperone/DNA topoisomerase II/histidine kinase"/>
    <property type="match status" value="1"/>
</dbReference>
<name>A0A085WJZ0_9BACT</name>
<sequence>MRFFRSLQGKILLFFFLIDVATVGVLVATVSGKAREALAEKIEQQLQLTAVTVSNDIEAQLTLKWDFMKSLASNTFMVNSVIDPMGRGDYLVPFMQRLELPGLGGDQTDVWLVDFAGRTIARNRVPADSPAHAVHFADEPWWPQVQDGKRVLTVTQREDHTHLLFAVPVLYQEHAEGAVVSELDLSHLQEVALRSGLEAALFSGQGPLFGFIPSEALEKVRSLGPTPVQTTFQQEDTIYLVEPLKGFPLQHALHWSLVLSVPAERLTLPLQELRQQMVGAGALLAVLFAVVIVWGTRSLLHPLERIEDTMRRIVDEGDLSQRIRLRSRDELGSIARTFDEMLERLEQRTAELERSRDKAALLAHITSAAPSAIALMDLQGKARVWNQAAEGLFGWRLEQLAESSFLAPMVAAGAREAISELITRASATGQPAEAEVTLTSREAGPVLVQLQVTRIADAAGQPMGYLFIMRDQREVKRLRESLVQSEKMAAMGTLVAGLSHELNNPLGIIIGYAQGLARRNTLEDSVRGAVASIERQAQRCAQLVRALLDFSRKKVPIRERVAVAVLFERVTELVRGQANRAGVSFEVLPPSPELPELEVSVQEIESALLNLITNALDATPSGGAVQVSAQPVAPGGGVELVVTDTGSGMSEEVLLRAFDPFFTTKPVGQGTGLGLSITRNIVEAHGGALDVKTSPGAGTTVRLWLPAAGAPPQAHRMEATAWK</sequence>
<dbReference type="PRINTS" id="PR00344">
    <property type="entry name" value="BCTRLSENSOR"/>
</dbReference>
<dbReference type="GO" id="GO:0016020">
    <property type="term" value="C:membrane"/>
    <property type="evidence" value="ECO:0007669"/>
    <property type="project" value="UniProtKB-SubCell"/>
</dbReference>
<dbReference type="Pfam" id="PF00512">
    <property type="entry name" value="HisKA"/>
    <property type="match status" value="1"/>
</dbReference>
<dbReference type="InterPro" id="IPR013656">
    <property type="entry name" value="PAS_4"/>
</dbReference>
<dbReference type="SMART" id="SM00388">
    <property type="entry name" value="HisKA"/>
    <property type="match status" value="1"/>
</dbReference>
<dbReference type="Pfam" id="PF08448">
    <property type="entry name" value="PAS_4"/>
    <property type="match status" value="1"/>
</dbReference>
<dbReference type="Pfam" id="PF00672">
    <property type="entry name" value="HAMP"/>
    <property type="match status" value="1"/>
</dbReference>
<dbReference type="Gene3D" id="3.30.565.10">
    <property type="entry name" value="Histidine kinase-like ATPase, C-terminal domain"/>
    <property type="match status" value="1"/>
</dbReference>
<dbReference type="STRING" id="394096.DB31_7240"/>
<dbReference type="NCBIfam" id="TIGR00229">
    <property type="entry name" value="sensory_box"/>
    <property type="match status" value="1"/>
</dbReference>
<feature type="domain" description="Histidine kinase" evidence="9">
    <location>
        <begin position="497"/>
        <end position="709"/>
    </location>
</feature>
<keyword evidence="6" id="KW-0418">Kinase</keyword>
<feature type="domain" description="PAC" evidence="11">
    <location>
        <begin position="432"/>
        <end position="484"/>
    </location>
</feature>
<evidence type="ECO:0000256" key="4">
    <source>
        <dbReference type="ARBA" id="ARBA00022553"/>
    </source>
</evidence>
<evidence type="ECO:0000256" key="1">
    <source>
        <dbReference type="ARBA" id="ARBA00000085"/>
    </source>
</evidence>
<dbReference type="PATRIC" id="fig|394096.3.peg.3281"/>
<dbReference type="InterPro" id="IPR000700">
    <property type="entry name" value="PAS-assoc_C"/>
</dbReference>
<keyword evidence="7" id="KW-0175">Coiled coil</keyword>
<evidence type="ECO:0000256" key="7">
    <source>
        <dbReference type="SAM" id="Coils"/>
    </source>
</evidence>
<evidence type="ECO:0000259" key="11">
    <source>
        <dbReference type="PROSITE" id="PS50113"/>
    </source>
</evidence>
<feature type="transmembrane region" description="Helical" evidence="8">
    <location>
        <begin position="12"/>
        <end position="32"/>
    </location>
</feature>
<dbReference type="InterPro" id="IPR003660">
    <property type="entry name" value="HAMP_dom"/>
</dbReference>
<gene>
    <name evidence="13" type="ORF">DB31_7240</name>
</gene>
<comment type="caution">
    <text evidence="13">The sequence shown here is derived from an EMBL/GenBank/DDBJ whole genome shotgun (WGS) entry which is preliminary data.</text>
</comment>
<dbReference type="InterPro" id="IPR005467">
    <property type="entry name" value="His_kinase_dom"/>
</dbReference>
<evidence type="ECO:0000256" key="3">
    <source>
        <dbReference type="ARBA" id="ARBA00012438"/>
    </source>
</evidence>
<dbReference type="RefSeq" id="WP_044188405.1">
    <property type="nucleotide sequence ID" value="NZ_JMCB01000006.1"/>
</dbReference>
<keyword evidence="5" id="KW-0808">Transferase</keyword>
<keyword evidence="8" id="KW-1133">Transmembrane helix</keyword>
<evidence type="ECO:0000259" key="9">
    <source>
        <dbReference type="PROSITE" id="PS50109"/>
    </source>
</evidence>
<dbReference type="OrthoDB" id="9781147at2"/>
<dbReference type="CDD" id="cd00130">
    <property type="entry name" value="PAS"/>
    <property type="match status" value="1"/>
</dbReference>
<dbReference type="InterPro" id="IPR036097">
    <property type="entry name" value="HisK_dim/P_sf"/>
</dbReference>
<dbReference type="PANTHER" id="PTHR43065">
    <property type="entry name" value="SENSOR HISTIDINE KINASE"/>
    <property type="match status" value="1"/>
</dbReference>
<evidence type="ECO:0000256" key="5">
    <source>
        <dbReference type="ARBA" id="ARBA00022679"/>
    </source>
</evidence>
<keyword evidence="4" id="KW-0597">Phosphoprotein</keyword>
<dbReference type="PANTHER" id="PTHR43065:SF42">
    <property type="entry name" value="TWO-COMPONENT SENSOR PPRA"/>
    <property type="match status" value="1"/>
</dbReference>
<dbReference type="PROSITE" id="PS50113">
    <property type="entry name" value="PAC"/>
    <property type="match status" value="1"/>
</dbReference>
<dbReference type="Gene3D" id="6.10.340.10">
    <property type="match status" value="1"/>
</dbReference>
<dbReference type="InterPro" id="IPR036890">
    <property type="entry name" value="HATPase_C_sf"/>
</dbReference>
<dbReference type="CDD" id="cd00082">
    <property type="entry name" value="HisKA"/>
    <property type="match status" value="1"/>
</dbReference>
<dbReference type="PROSITE" id="PS50885">
    <property type="entry name" value="HAMP"/>
    <property type="match status" value="1"/>
</dbReference>
<evidence type="ECO:0000256" key="6">
    <source>
        <dbReference type="ARBA" id="ARBA00022777"/>
    </source>
</evidence>
<keyword evidence="8" id="KW-0472">Membrane</keyword>
<evidence type="ECO:0000256" key="8">
    <source>
        <dbReference type="SAM" id="Phobius"/>
    </source>
</evidence>
<dbReference type="Gene3D" id="1.10.287.130">
    <property type="match status" value="1"/>
</dbReference>
<dbReference type="SMART" id="SM00091">
    <property type="entry name" value="PAS"/>
    <property type="match status" value="1"/>
</dbReference>
<dbReference type="EC" id="2.7.13.3" evidence="3"/>
<feature type="domain" description="HAMP" evidence="12">
    <location>
        <begin position="297"/>
        <end position="350"/>
    </location>
</feature>
<feature type="coiled-coil region" evidence="7">
    <location>
        <begin position="335"/>
        <end position="362"/>
    </location>
</feature>
<dbReference type="GO" id="GO:0000155">
    <property type="term" value="F:phosphorelay sensor kinase activity"/>
    <property type="evidence" value="ECO:0007669"/>
    <property type="project" value="InterPro"/>
</dbReference>
<evidence type="ECO:0000313" key="14">
    <source>
        <dbReference type="Proteomes" id="UP000028725"/>
    </source>
</evidence>
<keyword evidence="14" id="KW-1185">Reference proteome</keyword>
<dbReference type="InterPro" id="IPR003661">
    <property type="entry name" value="HisK_dim/P_dom"/>
</dbReference>
<evidence type="ECO:0000259" key="12">
    <source>
        <dbReference type="PROSITE" id="PS50885"/>
    </source>
</evidence>
<organism evidence="13 14">
    <name type="scientific">Hyalangium minutum</name>
    <dbReference type="NCBI Taxonomy" id="394096"/>
    <lineage>
        <taxon>Bacteria</taxon>
        <taxon>Pseudomonadati</taxon>
        <taxon>Myxococcota</taxon>
        <taxon>Myxococcia</taxon>
        <taxon>Myxococcales</taxon>
        <taxon>Cystobacterineae</taxon>
        <taxon>Archangiaceae</taxon>
        <taxon>Hyalangium</taxon>
    </lineage>
</organism>
<dbReference type="InterPro" id="IPR035965">
    <property type="entry name" value="PAS-like_dom_sf"/>
</dbReference>
<dbReference type="EMBL" id="JMCB01000006">
    <property type="protein sequence ID" value="KFE68003.1"/>
    <property type="molecule type" value="Genomic_DNA"/>
</dbReference>
<dbReference type="PROSITE" id="PS50112">
    <property type="entry name" value="PAS"/>
    <property type="match status" value="1"/>
</dbReference>
<evidence type="ECO:0000259" key="10">
    <source>
        <dbReference type="PROSITE" id="PS50112"/>
    </source>
</evidence>
<keyword evidence="8" id="KW-0812">Transmembrane</keyword>
<dbReference type="InterPro" id="IPR003594">
    <property type="entry name" value="HATPase_dom"/>
</dbReference>
<dbReference type="SMART" id="SM00387">
    <property type="entry name" value="HATPase_c"/>
    <property type="match status" value="1"/>
</dbReference>
<dbReference type="SUPFAM" id="SSF47384">
    <property type="entry name" value="Homodimeric domain of signal transducing histidine kinase"/>
    <property type="match status" value="1"/>
</dbReference>
<reference evidence="13 14" key="1">
    <citation type="submission" date="2014-04" db="EMBL/GenBank/DDBJ databases">
        <title>Genome assembly of Hyalangium minutum DSM 14724.</title>
        <authorList>
            <person name="Sharma G."/>
            <person name="Subramanian S."/>
        </authorList>
    </citation>
    <scope>NUCLEOTIDE SEQUENCE [LARGE SCALE GENOMIC DNA]</scope>
    <source>
        <strain evidence="13 14">DSM 14724</strain>
    </source>
</reference>
<evidence type="ECO:0000256" key="2">
    <source>
        <dbReference type="ARBA" id="ARBA00004370"/>
    </source>
</evidence>
<proteinExistence type="predicted"/>
<dbReference type="PROSITE" id="PS50109">
    <property type="entry name" value="HIS_KIN"/>
    <property type="match status" value="1"/>
</dbReference>
<comment type="catalytic activity">
    <reaction evidence="1">
        <text>ATP + protein L-histidine = ADP + protein N-phospho-L-histidine.</text>
        <dbReference type="EC" id="2.7.13.3"/>
    </reaction>
</comment>
<evidence type="ECO:0000313" key="13">
    <source>
        <dbReference type="EMBL" id="KFE68003.1"/>
    </source>
</evidence>
<dbReference type="Gene3D" id="3.30.450.20">
    <property type="entry name" value="PAS domain"/>
    <property type="match status" value="1"/>
</dbReference>
<dbReference type="InterPro" id="IPR000014">
    <property type="entry name" value="PAS"/>
</dbReference>